<protein>
    <submittedName>
        <fullName evidence="1">Uncharacterized protein</fullName>
    </submittedName>
</protein>
<dbReference type="Proteomes" id="UP000515908">
    <property type="component" value="Chromosome 05"/>
</dbReference>
<reference evidence="1 2" key="1">
    <citation type="submission" date="2020-08" db="EMBL/GenBank/DDBJ databases">
        <authorList>
            <person name="Newling K."/>
            <person name="Davey J."/>
            <person name="Forrester S."/>
        </authorList>
    </citation>
    <scope>NUCLEOTIDE SEQUENCE [LARGE SCALE GENOMIC DNA]</scope>
    <source>
        <strain evidence="2">Crithidia deanei Carvalho (ATCC PRA-265)</strain>
    </source>
</reference>
<dbReference type="EMBL" id="LR877149">
    <property type="protein sequence ID" value="CAD2215368.1"/>
    <property type="molecule type" value="Genomic_DNA"/>
</dbReference>
<name>S9VIL1_9TRYP</name>
<sequence>MSSGALGRGSFHSVVAGTKARGIPTFYNSTFELIQLNKAHMEVLRCFSARDKIFDNKFPGTALANGLFKMHPNKRENFHRRELLEAIRLRSIWLERIKKQRSINQALLRDASKALSEQEVQKRFSYVTKDRDLYFSPSTAVNNFPNFWQHPTEIHVVPKMKWRRNTELGGITRVTEPGSRLPADY</sequence>
<dbReference type="VEuPathDB" id="TriTrypDB:ADEAN_000282300"/>
<dbReference type="AlphaFoldDB" id="S9VIL1"/>
<proteinExistence type="predicted"/>
<evidence type="ECO:0000313" key="2">
    <source>
        <dbReference type="Proteomes" id="UP000515908"/>
    </source>
</evidence>
<keyword evidence="2" id="KW-1185">Reference proteome</keyword>
<evidence type="ECO:0000313" key="1">
    <source>
        <dbReference type="EMBL" id="CAD2215368.1"/>
    </source>
</evidence>
<organism evidence="1 2">
    <name type="scientific">Angomonas deanei</name>
    <dbReference type="NCBI Taxonomy" id="59799"/>
    <lineage>
        <taxon>Eukaryota</taxon>
        <taxon>Discoba</taxon>
        <taxon>Euglenozoa</taxon>
        <taxon>Kinetoplastea</taxon>
        <taxon>Metakinetoplastina</taxon>
        <taxon>Trypanosomatida</taxon>
        <taxon>Trypanosomatidae</taxon>
        <taxon>Strigomonadinae</taxon>
        <taxon>Angomonas</taxon>
    </lineage>
</organism>
<accession>S9VIL1</accession>
<gene>
    <name evidence="1" type="ORF">ADEAN_000282300</name>
</gene>
<dbReference type="OrthoDB" id="274902at2759"/>